<evidence type="ECO:0000256" key="1">
    <source>
        <dbReference type="ARBA" id="ARBA00022908"/>
    </source>
</evidence>
<protein>
    <submittedName>
        <fullName evidence="4">Tyrosine-type recombinase/integrase</fullName>
    </submittedName>
</protein>
<gene>
    <name evidence="4" type="ORF">LZ016_15355</name>
</gene>
<dbReference type="PANTHER" id="PTHR30349">
    <property type="entry name" value="PHAGE INTEGRASE-RELATED"/>
    <property type="match status" value="1"/>
</dbReference>
<evidence type="ECO:0000313" key="5">
    <source>
        <dbReference type="Proteomes" id="UP001203058"/>
    </source>
</evidence>
<keyword evidence="2" id="KW-0233">DNA recombination</keyword>
<dbReference type="InterPro" id="IPR011010">
    <property type="entry name" value="DNA_brk_join_enz"/>
</dbReference>
<dbReference type="InterPro" id="IPR013762">
    <property type="entry name" value="Integrase-like_cat_sf"/>
</dbReference>
<dbReference type="Pfam" id="PF00589">
    <property type="entry name" value="Phage_integrase"/>
    <property type="match status" value="1"/>
</dbReference>
<accession>A0ABS9VR80</accession>
<dbReference type="PANTHER" id="PTHR30349:SF88">
    <property type="entry name" value="BLL1584 PROTEIN"/>
    <property type="match status" value="1"/>
</dbReference>
<dbReference type="InterPro" id="IPR002104">
    <property type="entry name" value="Integrase_catalytic"/>
</dbReference>
<comment type="caution">
    <text evidence="4">The sequence shown here is derived from an EMBL/GenBank/DDBJ whole genome shotgun (WGS) entry which is preliminary data.</text>
</comment>
<reference evidence="4 5" key="1">
    <citation type="submission" date="2022-03" db="EMBL/GenBank/DDBJ databases">
        <authorList>
            <person name="Jo J.-H."/>
            <person name="Im W.-T."/>
        </authorList>
    </citation>
    <scope>NUCLEOTIDE SEQUENCE [LARGE SCALE GENOMIC DNA]</scope>
    <source>
        <strain evidence="4 5">SM33</strain>
    </source>
</reference>
<dbReference type="InterPro" id="IPR050090">
    <property type="entry name" value="Tyrosine_recombinase_XerCD"/>
</dbReference>
<dbReference type="SUPFAM" id="SSF56349">
    <property type="entry name" value="DNA breaking-rejoining enzymes"/>
    <property type="match status" value="1"/>
</dbReference>
<organism evidence="4 5">
    <name type="scientific">Sphingomonas telluris</name>
    <dbReference type="NCBI Taxonomy" id="2907998"/>
    <lineage>
        <taxon>Bacteria</taxon>
        <taxon>Pseudomonadati</taxon>
        <taxon>Pseudomonadota</taxon>
        <taxon>Alphaproteobacteria</taxon>
        <taxon>Sphingomonadales</taxon>
        <taxon>Sphingomonadaceae</taxon>
        <taxon>Sphingomonas</taxon>
    </lineage>
</organism>
<evidence type="ECO:0000256" key="2">
    <source>
        <dbReference type="ARBA" id="ARBA00023172"/>
    </source>
</evidence>
<proteinExistence type="predicted"/>
<evidence type="ECO:0000313" key="4">
    <source>
        <dbReference type="EMBL" id="MCH8617474.1"/>
    </source>
</evidence>
<evidence type="ECO:0000259" key="3">
    <source>
        <dbReference type="PROSITE" id="PS51898"/>
    </source>
</evidence>
<sequence>MDLSKVSEREALKARREPYWQRLRPGCFVGYRPAAKGGAGTWIARAYDEEARRYQLKALGSFGEAVARDRFTLAKQAAEAFAAKVEGGSVNNTKIETVEDACREFAKHNTEAAGRFRRYVYADPIAKVKLEKLRRSNVAAWRRRLETTPALVSRRNTGEPLTRDRSPATLNRDMAVLRTALGRVLPLGTPNTEAAWQEPLKPVKNAVKRRTLYLNRDQRKALVAAVPSEAQGFVRTLCLLPLRPGAAAALTVADFDKRTSELTIGKDKTGNRRRIVVPDVAANLFANAAQGKLPGAPLFMRANGKAWDKETWNDPIAHAAKAAKLPAAVTAYTLRHSTITDLVSAGLPLLTVAQISGTSAEMIEKHYGHLVRDAAVEALAGLAV</sequence>
<dbReference type="RefSeq" id="WP_241448346.1">
    <property type="nucleotide sequence ID" value="NZ_JAKZHW010000002.1"/>
</dbReference>
<dbReference type="EMBL" id="JAKZHW010000002">
    <property type="protein sequence ID" value="MCH8617474.1"/>
    <property type="molecule type" value="Genomic_DNA"/>
</dbReference>
<dbReference type="Proteomes" id="UP001203058">
    <property type="component" value="Unassembled WGS sequence"/>
</dbReference>
<name>A0ABS9VR80_9SPHN</name>
<dbReference type="PROSITE" id="PS51898">
    <property type="entry name" value="TYR_RECOMBINASE"/>
    <property type="match status" value="1"/>
</dbReference>
<feature type="domain" description="Tyr recombinase" evidence="3">
    <location>
        <begin position="209"/>
        <end position="380"/>
    </location>
</feature>
<dbReference type="Gene3D" id="1.10.443.10">
    <property type="entry name" value="Intergrase catalytic core"/>
    <property type="match status" value="1"/>
</dbReference>
<keyword evidence="1" id="KW-0229">DNA integration</keyword>
<keyword evidence="5" id="KW-1185">Reference proteome</keyword>